<feature type="domain" description="TonB-dependent receptor plug" evidence="12">
    <location>
        <begin position="108"/>
        <end position="213"/>
    </location>
</feature>
<dbReference type="InterPro" id="IPR037066">
    <property type="entry name" value="Plug_dom_sf"/>
</dbReference>
<evidence type="ECO:0000259" key="12">
    <source>
        <dbReference type="Pfam" id="PF07715"/>
    </source>
</evidence>
<keyword evidence="6 8" id="KW-0472">Membrane</keyword>
<evidence type="ECO:0000256" key="8">
    <source>
        <dbReference type="PROSITE-ProRule" id="PRU01360"/>
    </source>
</evidence>
<dbReference type="InterPro" id="IPR012910">
    <property type="entry name" value="Plug_dom"/>
</dbReference>
<name>A0ABX0IKP6_9FLAO</name>
<evidence type="ECO:0000259" key="11">
    <source>
        <dbReference type="Pfam" id="PF00593"/>
    </source>
</evidence>
<keyword evidence="2 8" id="KW-0813">Transport</keyword>
<dbReference type="NCBIfam" id="TIGR04057">
    <property type="entry name" value="SusC_RagA_signa"/>
    <property type="match status" value="1"/>
</dbReference>
<dbReference type="EMBL" id="VEVQ02000001">
    <property type="protein sequence ID" value="NHN24156.1"/>
    <property type="molecule type" value="Genomic_DNA"/>
</dbReference>
<feature type="signal peptide" evidence="10">
    <location>
        <begin position="1"/>
        <end position="19"/>
    </location>
</feature>
<keyword evidence="4 8" id="KW-0812">Transmembrane</keyword>
<gene>
    <name evidence="13" type="ORF">FIA58_000575</name>
</gene>
<keyword evidence="14" id="KW-1185">Reference proteome</keyword>
<evidence type="ECO:0000313" key="13">
    <source>
        <dbReference type="EMBL" id="NHN24156.1"/>
    </source>
</evidence>
<dbReference type="InterPro" id="IPR008969">
    <property type="entry name" value="CarboxyPept-like_regulatory"/>
</dbReference>
<reference evidence="14" key="1">
    <citation type="submission" date="2019-05" db="EMBL/GenBank/DDBJ databases">
        <title>Flavobacterium profundi sp. nov., isolated from a deep-sea seamount.</title>
        <authorList>
            <person name="Zhang D.-C."/>
        </authorList>
    </citation>
    <scope>NUCLEOTIDE SEQUENCE [LARGE SCALE GENOMIC DNA]</scope>
    <source>
        <strain evidence="14">EC11</strain>
    </source>
</reference>
<dbReference type="PROSITE" id="PS52016">
    <property type="entry name" value="TONB_DEPENDENT_REC_3"/>
    <property type="match status" value="1"/>
</dbReference>
<evidence type="ECO:0000256" key="6">
    <source>
        <dbReference type="ARBA" id="ARBA00023136"/>
    </source>
</evidence>
<dbReference type="SUPFAM" id="SSF56935">
    <property type="entry name" value="Porins"/>
    <property type="match status" value="1"/>
</dbReference>
<keyword evidence="3 8" id="KW-1134">Transmembrane beta strand</keyword>
<dbReference type="InterPro" id="IPR023997">
    <property type="entry name" value="TonB-dep_OMP_SusC/RagA_CS"/>
</dbReference>
<dbReference type="InterPro" id="IPR000531">
    <property type="entry name" value="Beta-barrel_TonB"/>
</dbReference>
<evidence type="ECO:0000256" key="2">
    <source>
        <dbReference type="ARBA" id="ARBA00022448"/>
    </source>
</evidence>
<dbReference type="InterPro" id="IPR036942">
    <property type="entry name" value="Beta-barrel_TonB_sf"/>
</dbReference>
<evidence type="ECO:0000256" key="4">
    <source>
        <dbReference type="ARBA" id="ARBA00022692"/>
    </source>
</evidence>
<proteinExistence type="inferred from homology"/>
<keyword evidence="10" id="KW-0732">Signal</keyword>
<sequence length="996" mass="110230">MRKFYSLLIILIFSSVSYSQDINGTIRDEFGNSLPGVTIHTLQSNKFTTSNFDGTFKLPGKVDEEVKFTMIGMEDLVLNASKDMSVVMLQSVTELEGVVMIGYGSRKKIDNTSSIVSLNAEDVSERKVQNALQAVQGKVAGVTISSSDAPGSQPSVLIRGINSIEGGRSPLYIVDGMPVGNISNINTNDIATFDVLKDASSLAIYGNRGANGVIIITTKQGKSDTMKVNVESNVGVRTPLKLVKMSGSNNYARYTNIALGTITFSQDQPVNTNWFDEITQTGVYTQNNISLSGSTKSVNYMFSGGFYDEDAILNGQDYSRVTLRNNNKFKFNDNISLKQFINVGIVHNTPKPFGAFTAAYKQSPAVPVRFPNGQYGVPFVGNDGFVGQIGSSFNNVANPVAMLDFRNEKQRNINLLGGLDFEVKLYKDLQFNSVFGLEYNTFKSYNFVDSKNIWLAADPNRTEAQYLAFDPAYPLNELYKNNNSSYNYNWSNFVTYNHVFAEKHDVEVTMGIETVYYDGLATTNVKYRDVPSNSNYWYYNFSTSNASNTIVDGKTNASKLLSYFGRVQYKFNDKYLLTGTVRRDGSSKFQQDYRWGTFPSVGLGWIITKESFLEDNKVINFLKLRGSWGKLGNQSVPLNTLPFATGLTYPFDSSSLSSGTTVESIVDPTLSWEVIEELSGGVDFELLDRRLKGSFDVYKKDTDNMIVPLAPYLTAGTANSTYASVGAVSNKGYEISLRWDDKINDNLSYWIGGNFSQNKNTLERLNENVIAQTGGGLGNGQYTKEINKDAIGKPLGSFFLWDHAGFDANGDMTFYNRDGEVVSQSALTNADRKFVGSVIPKSIYGLTIGVKYRSFDLSVDAYGTAGSKVYNGKKAQRFAGENIEYDLATDYWTPTNMNAANPAPFNAVPIASTYYLESGDFLRINNITFGYTLPKLSKYVTSARLYVNAINPFIIQKFSGFSPELNNDGNPFGMQGIEIDAYPTLRSLVFGINLNF</sequence>
<dbReference type="Gene3D" id="2.40.170.20">
    <property type="entry name" value="TonB-dependent receptor, beta-barrel domain"/>
    <property type="match status" value="1"/>
</dbReference>
<dbReference type="NCBIfam" id="TIGR04056">
    <property type="entry name" value="OMP_RagA_SusC"/>
    <property type="match status" value="1"/>
</dbReference>
<evidence type="ECO:0000256" key="7">
    <source>
        <dbReference type="ARBA" id="ARBA00023237"/>
    </source>
</evidence>
<keyword evidence="7 8" id="KW-0998">Cell outer membrane</keyword>
<accession>A0ABX0IKP6</accession>
<evidence type="ECO:0000256" key="9">
    <source>
        <dbReference type="RuleBase" id="RU003357"/>
    </source>
</evidence>
<dbReference type="Proteomes" id="UP000817854">
    <property type="component" value="Unassembled WGS sequence"/>
</dbReference>
<feature type="chain" id="PRO_5045145813" evidence="10">
    <location>
        <begin position="20"/>
        <end position="996"/>
    </location>
</feature>
<comment type="similarity">
    <text evidence="8 9">Belongs to the TonB-dependent receptor family.</text>
</comment>
<evidence type="ECO:0000256" key="10">
    <source>
        <dbReference type="SAM" id="SignalP"/>
    </source>
</evidence>
<comment type="subcellular location">
    <subcellularLocation>
        <location evidence="1 8">Cell outer membrane</location>
        <topology evidence="1 8">Multi-pass membrane protein</topology>
    </subcellularLocation>
</comment>
<reference evidence="13 14" key="3">
    <citation type="submission" date="2020-02" db="EMBL/GenBank/DDBJ databases">
        <title>Flavobacterium profundi sp. nov., isolated from a deep-sea seamount.</title>
        <authorList>
            <person name="Zhang D.-C."/>
        </authorList>
    </citation>
    <scope>NUCLEOTIDE SEQUENCE [LARGE SCALE GENOMIC DNA]</scope>
    <source>
        <strain evidence="13 14">EC11</strain>
    </source>
</reference>
<evidence type="ECO:0000256" key="1">
    <source>
        <dbReference type="ARBA" id="ARBA00004571"/>
    </source>
</evidence>
<dbReference type="InterPro" id="IPR039426">
    <property type="entry name" value="TonB-dep_rcpt-like"/>
</dbReference>
<organism evidence="13 14">
    <name type="scientific">Flavobacterium jejuense</name>
    <dbReference type="NCBI Taxonomy" id="1544455"/>
    <lineage>
        <taxon>Bacteria</taxon>
        <taxon>Pseudomonadati</taxon>
        <taxon>Bacteroidota</taxon>
        <taxon>Flavobacteriia</taxon>
        <taxon>Flavobacteriales</taxon>
        <taxon>Flavobacteriaceae</taxon>
        <taxon>Flavobacterium</taxon>
    </lineage>
</organism>
<dbReference type="RefSeq" id="WP_140958941.1">
    <property type="nucleotide sequence ID" value="NZ_VEVQ02000001.1"/>
</dbReference>
<evidence type="ECO:0000256" key="5">
    <source>
        <dbReference type="ARBA" id="ARBA00023077"/>
    </source>
</evidence>
<comment type="caution">
    <text evidence="13">The sequence shown here is derived from an EMBL/GenBank/DDBJ whole genome shotgun (WGS) entry which is preliminary data.</text>
</comment>
<keyword evidence="5 9" id="KW-0798">TonB box</keyword>
<dbReference type="SUPFAM" id="SSF49464">
    <property type="entry name" value="Carboxypeptidase regulatory domain-like"/>
    <property type="match status" value="1"/>
</dbReference>
<dbReference type="Gene3D" id="2.170.130.10">
    <property type="entry name" value="TonB-dependent receptor, plug domain"/>
    <property type="match status" value="1"/>
</dbReference>
<dbReference type="InterPro" id="IPR023996">
    <property type="entry name" value="TonB-dep_OMP_SusC/RagA"/>
</dbReference>
<feature type="domain" description="TonB-dependent receptor-like beta-barrel" evidence="11">
    <location>
        <begin position="414"/>
        <end position="948"/>
    </location>
</feature>
<evidence type="ECO:0000313" key="14">
    <source>
        <dbReference type="Proteomes" id="UP000817854"/>
    </source>
</evidence>
<dbReference type="Pfam" id="PF00593">
    <property type="entry name" value="TonB_dep_Rec_b-barrel"/>
    <property type="match status" value="1"/>
</dbReference>
<dbReference type="Pfam" id="PF07715">
    <property type="entry name" value="Plug"/>
    <property type="match status" value="1"/>
</dbReference>
<reference evidence="13 14" key="2">
    <citation type="submission" date="2019-05" db="EMBL/GenBank/DDBJ databases">
        <authorList>
            <person name="Lianzixin W."/>
        </authorList>
    </citation>
    <scope>NUCLEOTIDE SEQUENCE [LARGE SCALE GENOMIC DNA]</scope>
    <source>
        <strain evidence="13 14">EC11</strain>
    </source>
</reference>
<evidence type="ECO:0000256" key="3">
    <source>
        <dbReference type="ARBA" id="ARBA00022452"/>
    </source>
</evidence>
<protein>
    <submittedName>
        <fullName evidence="13">SusC/RagA family TonB-linked outer membrane protein</fullName>
    </submittedName>
</protein>